<accession>A0A127QPH7</accession>
<gene>
    <name evidence="1" type="ORF">CAter282_4207</name>
</gene>
<proteinExistence type="predicted"/>
<evidence type="ECO:0000313" key="2">
    <source>
        <dbReference type="Proteomes" id="UP000071778"/>
    </source>
</evidence>
<evidence type="ECO:0000313" key="1">
    <source>
        <dbReference type="EMBL" id="AMP11867.1"/>
    </source>
</evidence>
<dbReference type="Proteomes" id="UP000071778">
    <property type="component" value="Chromosome"/>
</dbReference>
<name>A0A127QPH7_9BURK</name>
<protein>
    <submittedName>
        <fullName evidence="1">Uncharacterized protein</fullName>
    </submittedName>
</protein>
<keyword evidence="2" id="KW-1185">Reference proteome</keyword>
<dbReference type="EMBL" id="CP013235">
    <property type="protein sequence ID" value="AMP11867.1"/>
    <property type="molecule type" value="Genomic_DNA"/>
</dbReference>
<dbReference type="AlphaFoldDB" id="A0A127QPH7"/>
<sequence length="40" mass="4551">MIEGEKHGRSMLEAGYNSVARHERILAAHVEESLVYRTPI</sequence>
<organism evidence="1 2">
    <name type="scientific">Collimonas arenae</name>
    <dbReference type="NCBI Taxonomy" id="279058"/>
    <lineage>
        <taxon>Bacteria</taxon>
        <taxon>Pseudomonadati</taxon>
        <taxon>Pseudomonadota</taxon>
        <taxon>Betaproteobacteria</taxon>
        <taxon>Burkholderiales</taxon>
        <taxon>Oxalobacteraceae</taxon>
        <taxon>Collimonas</taxon>
    </lineage>
</organism>
<reference evidence="1 2" key="1">
    <citation type="submission" date="2015-11" db="EMBL/GenBank/DDBJ databases">
        <title>Exploring the genomic traits of fungus-feeding bacterial genus Collimonas.</title>
        <authorList>
            <person name="Song C."/>
            <person name="Schmidt R."/>
            <person name="de Jager V."/>
            <person name="Krzyzanowska D."/>
            <person name="Jongedijk E."/>
            <person name="Cankar K."/>
            <person name="Beekwilder J."/>
            <person name="van Veen A."/>
            <person name="de Boer W."/>
            <person name="van Veen J.A."/>
            <person name="Garbeva P."/>
        </authorList>
    </citation>
    <scope>NUCLEOTIDE SEQUENCE [LARGE SCALE GENOMIC DNA]</scope>
    <source>
        <strain evidence="1 2">Ter282</strain>
    </source>
</reference>